<dbReference type="AlphaFoldDB" id="A0A9P5CRA4"/>
<dbReference type="GO" id="GO:0000981">
    <property type="term" value="F:DNA-binding transcription factor activity, RNA polymerase II-specific"/>
    <property type="evidence" value="ECO:0007669"/>
    <property type="project" value="InterPro"/>
</dbReference>
<evidence type="ECO:0000256" key="6">
    <source>
        <dbReference type="ARBA" id="ARBA00023242"/>
    </source>
</evidence>
<dbReference type="InterPro" id="IPR021858">
    <property type="entry name" value="Fun_TF"/>
</dbReference>
<dbReference type="Pfam" id="PF00172">
    <property type="entry name" value="Zn_clus"/>
    <property type="match status" value="1"/>
</dbReference>
<dbReference type="PROSITE" id="PS00463">
    <property type="entry name" value="ZN2_CY6_FUNGAL_1"/>
    <property type="match status" value="1"/>
</dbReference>
<feature type="domain" description="Zn(2)-C6 fungal-type" evidence="7">
    <location>
        <begin position="18"/>
        <end position="46"/>
    </location>
</feature>
<evidence type="ECO:0000256" key="2">
    <source>
        <dbReference type="ARBA" id="ARBA00022833"/>
    </source>
</evidence>
<dbReference type="SUPFAM" id="SSF57701">
    <property type="entry name" value="Zn2/Cys6 DNA-binding domain"/>
    <property type="match status" value="1"/>
</dbReference>
<proteinExistence type="predicted"/>
<keyword evidence="6" id="KW-0539">Nucleus</keyword>
<comment type="caution">
    <text evidence="8">The sequence shown here is derived from an EMBL/GenBank/DDBJ whole genome shotgun (WGS) entry which is preliminary data.</text>
</comment>
<keyword evidence="9" id="KW-1185">Reference proteome</keyword>
<dbReference type="Proteomes" id="UP000803844">
    <property type="component" value="Unassembled WGS sequence"/>
</dbReference>
<comment type="subcellular location">
    <subcellularLocation>
        <location evidence="1">Nucleus</location>
    </subcellularLocation>
</comment>
<dbReference type="GO" id="GO:0008270">
    <property type="term" value="F:zinc ion binding"/>
    <property type="evidence" value="ECO:0007669"/>
    <property type="project" value="InterPro"/>
</dbReference>
<name>A0A9P5CRA4_CRYP1</name>
<dbReference type="GeneID" id="63843281"/>
<evidence type="ECO:0000256" key="1">
    <source>
        <dbReference type="ARBA" id="ARBA00004123"/>
    </source>
</evidence>
<dbReference type="Pfam" id="PF11951">
    <property type="entry name" value="Fungal_trans_2"/>
    <property type="match status" value="1"/>
</dbReference>
<dbReference type="SMART" id="SM00066">
    <property type="entry name" value="GAL4"/>
    <property type="match status" value="1"/>
</dbReference>
<keyword evidence="4" id="KW-0238">DNA-binding</keyword>
<accession>A0A9P5CRA4</accession>
<dbReference type="InterPro" id="IPR036864">
    <property type="entry name" value="Zn2-C6_fun-type_DNA-bd_sf"/>
</dbReference>
<evidence type="ECO:0000313" key="9">
    <source>
        <dbReference type="Proteomes" id="UP000803844"/>
    </source>
</evidence>
<protein>
    <recommendedName>
        <fullName evidence="7">Zn(2)-C6 fungal-type domain-containing protein</fullName>
    </recommendedName>
</protein>
<organism evidence="8 9">
    <name type="scientific">Cryphonectria parasitica (strain ATCC 38755 / EP155)</name>
    <dbReference type="NCBI Taxonomy" id="660469"/>
    <lineage>
        <taxon>Eukaryota</taxon>
        <taxon>Fungi</taxon>
        <taxon>Dikarya</taxon>
        <taxon>Ascomycota</taxon>
        <taxon>Pezizomycotina</taxon>
        <taxon>Sordariomycetes</taxon>
        <taxon>Sordariomycetidae</taxon>
        <taxon>Diaporthales</taxon>
        <taxon>Cryphonectriaceae</taxon>
        <taxon>Cryphonectria-Endothia species complex</taxon>
        <taxon>Cryphonectria</taxon>
    </lineage>
</organism>
<dbReference type="GO" id="GO:0045944">
    <property type="term" value="P:positive regulation of transcription by RNA polymerase II"/>
    <property type="evidence" value="ECO:0007669"/>
    <property type="project" value="TreeGrafter"/>
</dbReference>
<gene>
    <name evidence="8" type="ORF">M406DRAFT_89512</name>
</gene>
<dbReference type="PROSITE" id="PS50048">
    <property type="entry name" value="ZN2_CY6_FUNGAL_2"/>
    <property type="match status" value="1"/>
</dbReference>
<dbReference type="InterPro" id="IPR001138">
    <property type="entry name" value="Zn2Cys6_DnaBD"/>
</dbReference>
<keyword evidence="3" id="KW-0805">Transcription regulation</keyword>
<dbReference type="EMBL" id="MU032346">
    <property type="protein sequence ID" value="KAF3766895.1"/>
    <property type="molecule type" value="Genomic_DNA"/>
</dbReference>
<dbReference type="Gene3D" id="4.10.240.10">
    <property type="entry name" value="Zn(2)-C6 fungal-type DNA-binding domain"/>
    <property type="match status" value="1"/>
</dbReference>
<dbReference type="CDD" id="cd00067">
    <property type="entry name" value="GAL4"/>
    <property type="match status" value="1"/>
</dbReference>
<keyword evidence="2" id="KW-0862">Zinc</keyword>
<dbReference type="RefSeq" id="XP_040777856.1">
    <property type="nucleotide sequence ID" value="XM_040926152.1"/>
</dbReference>
<dbReference type="OrthoDB" id="5380854at2759"/>
<evidence type="ECO:0000256" key="4">
    <source>
        <dbReference type="ARBA" id="ARBA00023125"/>
    </source>
</evidence>
<keyword evidence="5" id="KW-0804">Transcription</keyword>
<dbReference type="GO" id="GO:0005634">
    <property type="term" value="C:nucleus"/>
    <property type="evidence" value="ECO:0007669"/>
    <property type="project" value="UniProtKB-SubCell"/>
</dbReference>
<dbReference type="PANTHER" id="PTHR37534">
    <property type="entry name" value="TRANSCRIPTIONAL ACTIVATOR PROTEIN UGA3"/>
    <property type="match status" value="1"/>
</dbReference>
<evidence type="ECO:0000256" key="3">
    <source>
        <dbReference type="ARBA" id="ARBA00023015"/>
    </source>
</evidence>
<evidence type="ECO:0000256" key="5">
    <source>
        <dbReference type="ARBA" id="ARBA00023163"/>
    </source>
</evidence>
<sequence>MPDLSDPRTSLIKPPRSACHNCRRARLRCDRSVPGCEKCHARGQICLGYGLLLRWTTTNTAGGPPSQVSKPRPLSREVEKDAALTLRPRSVGGAEAVNMGFPSSIQFSLADPLLQDIGPGNRLYISHFDRSVCQDLVSFDREANPFRFMLPLLHNFSYLREIILATSAVHMVATYRSRGVPHQQQLVDALTAKGRAYHLLRQALDHLDPANRPIIMIAVVFFINFDLIESGRGKWKTHIQAAGKLLNSIQSLGSAGLPSGVAKLADIVVADCITYHILGSVFANPEDTSMSVFRPVEIVSALEKAAAFSYGCAAPFVMDILLKASRLSPSDLTEAVALFEDLLAFDVITWVYSIEDLSALDNLEIRVHMANVQRLAACMYILLAVPGVGDVLHTTTDSLHRGLLNHIAKVPMDHPLAKGLVWSTFMAGAQADDPGSRQWCLSRMQAIRFATSFVCPWGYVESAIDMLQRIWEARDRRLQDGEETGNWLQEMRGITDPCLIV</sequence>
<dbReference type="PANTHER" id="PTHR37534:SF51">
    <property type="entry name" value="ACRIFLAVINE SENSITIVITY CONTROL PROTEIN ACR-2"/>
    <property type="match status" value="1"/>
</dbReference>
<reference evidence="8" key="1">
    <citation type="journal article" date="2020" name="Phytopathology">
        <title>Genome sequence of the chestnut blight fungus Cryphonectria parasitica EP155: A fundamental resource for an archetypical invasive plant pathogen.</title>
        <authorList>
            <person name="Crouch J.A."/>
            <person name="Dawe A."/>
            <person name="Aerts A."/>
            <person name="Barry K."/>
            <person name="Churchill A.C.L."/>
            <person name="Grimwood J."/>
            <person name="Hillman B."/>
            <person name="Milgroom M.G."/>
            <person name="Pangilinan J."/>
            <person name="Smith M."/>
            <person name="Salamov A."/>
            <person name="Schmutz J."/>
            <person name="Yadav J."/>
            <person name="Grigoriev I.V."/>
            <person name="Nuss D."/>
        </authorList>
    </citation>
    <scope>NUCLEOTIDE SEQUENCE</scope>
    <source>
        <strain evidence="8">EP155</strain>
    </source>
</reference>
<evidence type="ECO:0000313" key="8">
    <source>
        <dbReference type="EMBL" id="KAF3766895.1"/>
    </source>
</evidence>
<evidence type="ECO:0000259" key="7">
    <source>
        <dbReference type="PROSITE" id="PS50048"/>
    </source>
</evidence>
<dbReference type="GO" id="GO:0000976">
    <property type="term" value="F:transcription cis-regulatory region binding"/>
    <property type="evidence" value="ECO:0007669"/>
    <property type="project" value="TreeGrafter"/>
</dbReference>